<dbReference type="PIRSF" id="PIRSF010130">
    <property type="entry name" value="PduL"/>
    <property type="match status" value="1"/>
</dbReference>
<sequence length="209" mass="22775">MPELGPQHMESIGTKEHHFVDLPIPVGVSNRHIHLTKEDLEMLFGVGYGLNKLKELGQPGEYASKEVLTVVGPRGVIEGVRILGPPRKFTQIEISMTDAYRLGLKPPVRDSGHVQGTPGVAVVGPQGVVALDQGVILAARHIHMHPDDAAEIGVKDQSKVKVHVPGERAQVMENVLVRVSQEYKLEMHVDTDEANAALLQTGNEVKIIH</sequence>
<proteinExistence type="inferred from homology"/>
<comment type="pathway">
    <text evidence="10">Polyol metabolism; 1,2-propanediol degradation.</text>
</comment>
<evidence type="ECO:0000313" key="11">
    <source>
        <dbReference type="EMBL" id="WRO22034.1"/>
    </source>
</evidence>
<evidence type="ECO:0000256" key="8">
    <source>
        <dbReference type="ARBA" id="ARBA00023315"/>
    </source>
</evidence>
<keyword evidence="5 10" id="KW-0808">Transferase</keyword>
<comment type="catalytic activity">
    <reaction evidence="9 10">
        <text>propanoyl-CoA + phosphate = propanoyl phosphate + CoA</text>
        <dbReference type="Rhea" id="RHEA:28046"/>
        <dbReference type="ChEBI" id="CHEBI:43474"/>
        <dbReference type="ChEBI" id="CHEBI:57287"/>
        <dbReference type="ChEBI" id="CHEBI:57392"/>
        <dbReference type="ChEBI" id="CHEBI:58933"/>
        <dbReference type="EC" id="2.3.1.222"/>
    </reaction>
</comment>
<protein>
    <recommendedName>
        <fullName evidence="4 10">Phosphate propanoyltransferase</fullName>
        <ecNumber evidence="3 10">2.3.1.222</ecNumber>
    </recommendedName>
</protein>
<evidence type="ECO:0000313" key="12">
    <source>
        <dbReference type="Proteomes" id="UP001329915"/>
    </source>
</evidence>
<keyword evidence="7" id="KW-0862">Zinc</keyword>
<evidence type="ECO:0000256" key="6">
    <source>
        <dbReference type="ARBA" id="ARBA00022723"/>
    </source>
</evidence>
<evidence type="ECO:0000256" key="4">
    <source>
        <dbReference type="ARBA" id="ARBA00020837"/>
    </source>
</evidence>
<dbReference type="KEGG" id="dbc:MFMK1_001855"/>
<evidence type="ECO:0000256" key="7">
    <source>
        <dbReference type="ARBA" id="ARBA00022833"/>
    </source>
</evidence>
<dbReference type="PANTHER" id="PTHR39453">
    <property type="entry name" value="PHOSPHATE PROPANOYLTRANSFERASE"/>
    <property type="match status" value="1"/>
</dbReference>
<gene>
    <name evidence="11" type="ORF">MFMK1_001855</name>
</gene>
<evidence type="ECO:0000256" key="1">
    <source>
        <dbReference type="ARBA" id="ARBA00001947"/>
    </source>
</evidence>
<dbReference type="EMBL" id="CP121694">
    <property type="protein sequence ID" value="WRO22034.1"/>
    <property type="molecule type" value="Genomic_DNA"/>
</dbReference>
<comment type="similarity">
    <text evidence="2 10">Belongs to the PduL family.</text>
</comment>
<organism evidence="11 12">
    <name type="scientific">Metallumcola ferriviriculae</name>
    <dbReference type="NCBI Taxonomy" id="3039180"/>
    <lineage>
        <taxon>Bacteria</taxon>
        <taxon>Bacillati</taxon>
        <taxon>Bacillota</taxon>
        <taxon>Clostridia</taxon>
        <taxon>Neomoorellales</taxon>
        <taxon>Desulfitibacteraceae</taxon>
        <taxon>Metallumcola</taxon>
    </lineage>
</organism>
<keyword evidence="8 10" id="KW-0012">Acyltransferase</keyword>
<comment type="function">
    <text evidence="10">Involved in 1,2-propanediol (1,2-PD) degradation by catalyzing the conversion of propanoyl-CoA to propanoyl-phosphate.</text>
</comment>
<dbReference type="AlphaFoldDB" id="A0AAU0UPA1"/>
<dbReference type="EC" id="2.3.1.222" evidence="3 10"/>
<reference evidence="11 12" key="1">
    <citation type="submission" date="2023-04" db="EMBL/GenBank/DDBJ databases">
        <authorList>
            <person name="Hsu D."/>
        </authorList>
    </citation>
    <scope>NUCLEOTIDE SEQUENCE [LARGE SCALE GENOMIC DNA]</scope>
    <source>
        <strain evidence="11 12">MK1</strain>
    </source>
</reference>
<keyword evidence="6" id="KW-0479">Metal-binding</keyword>
<dbReference type="InterPro" id="IPR008300">
    <property type="entry name" value="PTAC"/>
</dbReference>
<evidence type="ECO:0000256" key="2">
    <source>
        <dbReference type="ARBA" id="ARBA00007342"/>
    </source>
</evidence>
<evidence type="ECO:0000256" key="3">
    <source>
        <dbReference type="ARBA" id="ARBA00012206"/>
    </source>
</evidence>
<evidence type="ECO:0000256" key="5">
    <source>
        <dbReference type="ARBA" id="ARBA00022679"/>
    </source>
</evidence>
<dbReference type="PANTHER" id="PTHR39453:SF1">
    <property type="entry name" value="PHOSPHATE PROPANOYLTRANSFERASE"/>
    <property type="match status" value="1"/>
</dbReference>
<dbReference type="GO" id="GO:0046872">
    <property type="term" value="F:metal ion binding"/>
    <property type="evidence" value="ECO:0007669"/>
    <property type="project" value="UniProtKB-KW"/>
</dbReference>
<dbReference type="Proteomes" id="UP001329915">
    <property type="component" value="Chromosome"/>
</dbReference>
<name>A0AAU0UPA1_9FIRM</name>
<dbReference type="GO" id="GO:0016747">
    <property type="term" value="F:acyltransferase activity, transferring groups other than amino-acyl groups"/>
    <property type="evidence" value="ECO:0007669"/>
    <property type="project" value="InterPro"/>
</dbReference>
<accession>A0AAU0UPA1</accession>
<dbReference type="Pfam" id="PF06130">
    <property type="entry name" value="PTAC"/>
    <property type="match status" value="1"/>
</dbReference>
<comment type="cofactor">
    <cofactor evidence="1">
        <name>Zn(2+)</name>
        <dbReference type="ChEBI" id="CHEBI:29105"/>
    </cofactor>
</comment>
<evidence type="ECO:0000256" key="10">
    <source>
        <dbReference type="PIRNR" id="PIRNR010130"/>
    </source>
</evidence>
<keyword evidence="12" id="KW-1185">Reference proteome</keyword>
<dbReference type="NCBIfam" id="NF011652">
    <property type="entry name" value="PRK15070.1"/>
    <property type="match status" value="1"/>
</dbReference>
<evidence type="ECO:0000256" key="9">
    <source>
        <dbReference type="ARBA" id="ARBA00047589"/>
    </source>
</evidence>